<proteinExistence type="inferred from homology"/>
<keyword evidence="3 8" id="KW-0808">Transferase</keyword>
<evidence type="ECO:0000256" key="7">
    <source>
        <dbReference type="PROSITE-ProRule" id="PRU00842"/>
    </source>
</evidence>
<name>A0A7R8Z1A6_HERIL</name>
<dbReference type="Proteomes" id="UP000594454">
    <property type="component" value="Chromosome 6"/>
</dbReference>
<keyword evidence="6 8" id="KW-0067">ATP-binding</keyword>
<dbReference type="InterPro" id="IPR000749">
    <property type="entry name" value="ATP-guanido_PTrfase"/>
</dbReference>
<comment type="caution">
    <text evidence="8">Lacks conserved residue(s) required for the propagation of feature annotation.</text>
</comment>
<evidence type="ECO:0000256" key="5">
    <source>
        <dbReference type="ARBA" id="ARBA00022777"/>
    </source>
</evidence>
<dbReference type="OrthoDB" id="430219at2759"/>
<feature type="binding site" evidence="8">
    <location>
        <begin position="397"/>
        <end position="402"/>
    </location>
    <ligand>
        <name>ATP</name>
        <dbReference type="ChEBI" id="CHEBI:30616"/>
    </ligand>
</feature>
<feature type="binding site" evidence="8">
    <location>
        <position position="273"/>
    </location>
    <ligand>
        <name>ATP</name>
        <dbReference type="ChEBI" id="CHEBI:30616"/>
    </ligand>
</feature>
<evidence type="ECO:0000259" key="10">
    <source>
        <dbReference type="PROSITE" id="PS51509"/>
    </source>
</evidence>
<gene>
    <name evidence="12" type="ORF">HERILL_LOCUS15810</name>
</gene>
<feature type="domain" description="Phosphagen kinase C-terminal" evidence="11">
    <location>
        <begin position="207"/>
        <end position="440"/>
    </location>
</feature>
<dbReference type="InterPro" id="IPR022413">
    <property type="entry name" value="ATP-guanido_PTrfase_N"/>
</dbReference>
<feature type="coiled-coil region" evidence="9">
    <location>
        <begin position="375"/>
        <end position="402"/>
    </location>
</feature>
<dbReference type="Gene3D" id="3.30.590.10">
    <property type="entry name" value="Glutamine synthetase/guanido kinase, catalytic domain"/>
    <property type="match status" value="1"/>
</dbReference>
<evidence type="ECO:0000256" key="9">
    <source>
        <dbReference type="SAM" id="Coils"/>
    </source>
</evidence>
<evidence type="ECO:0000256" key="3">
    <source>
        <dbReference type="ARBA" id="ARBA00022679"/>
    </source>
</evidence>
<dbReference type="AlphaFoldDB" id="A0A7R8Z1A6"/>
<evidence type="ECO:0000256" key="1">
    <source>
        <dbReference type="ARBA" id="ARBA00006798"/>
    </source>
</evidence>
<evidence type="ECO:0000259" key="11">
    <source>
        <dbReference type="PROSITE" id="PS51510"/>
    </source>
</evidence>
<dbReference type="FunCoup" id="A0A7R8Z1A6">
    <property type="interactions" value="31"/>
</dbReference>
<evidence type="ECO:0000256" key="4">
    <source>
        <dbReference type="ARBA" id="ARBA00022741"/>
    </source>
</evidence>
<evidence type="ECO:0000256" key="8">
    <source>
        <dbReference type="PROSITE-ProRule" id="PRU00843"/>
    </source>
</evidence>
<keyword evidence="5 8" id="KW-0418">Kinase</keyword>
<dbReference type="PROSITE" id="PS51510">
    <property type="entry name" value="PHOSPHAGEN_KINASE_C"/>
    <property type="match status" value="1"/>
</dbReference>
<dbReference type="PRINTS" id="PR02028">
    <property type="entry name" value="CMYCBINDINGP"/>
</dbReference>
<dbReference type="EMBL" id="LR899014">
    <property type="protein sequence ID" value="CAD7093534.1"/>
    <property type="molecule type" value="Genomic_DNA"/>
</dbReference>
<evidence type="ECO:0000313" key="13">
    <source>
        <dbReference type="Proteomes" id="UP000594454"/>
    </source>
</evidence>
<dbReference type="OMA" id="YHGQEEN"/>
<comment type="similarity">
    <text evidence="1 7">Belongs to the ATP:guanido phosphotransferase family.</text>
</comment>
<dbReference type="GO" id="GO:0005615">
    <property type="term" value="C:extracellular space"/>
    <property type="evidence" value="ECO:0007669"/>
    <property type="project" value="TreeGrafter"/>
</dbReference>
<dbReference type="InterPro" id="IPR022414">
    <property type="entry name" value="ATP-guanido_PTrfase_cat"/>
</dbReference>
<dbReference type="PANTHER" id="PTHR11547:SF38">
    <property type="entry name" value="ARGININE KINASE 1-RELATED"/>
    <property type="match status" value="1"/>
</dbReference>
<keyword evidence="4 8" id="KW-0547">Nucleotide-binding</keyword>
<feature type="domain" description="Phosphagen kinase N-terminal" evidence="10">
    <location>
        <begin position="94"/>
        <end position="178"/>
    </location>
</feature>
<accession>A0A7R8Z1A6</accession>
<dbReference type="GO" id="GO:0005524">
    <property type="term" value="F:ATP binding"/>
    <property type="evidence" value="ECO:0007669"/>
    <property type="project" value="UniProtKB-UniRule"/>
</dbReference>
<dbReference type="InterPro" id="IPR036802">
    <property type="entry name" value="ATP-guanido_PTrfase_N_sf"/>
</dbReference>
<dbReference type="InterPro" id="IPR014746">
    <property type="entry name" value="Gln_synth/guanido_kin_cat_dom"/>
</dbReference>
<dbReference type="InParanoid" id="A0A7R8Z1A6"/>
<dbReference type="GO" id="GO:0046314">
    <property type="term" value="P:phosphocreatine biosynthetic process"/>
    <property type="evidence" value="ECO:0007669"/>
    <property type="project" value="InterPro"/>
</dbReference>
<feature type="coiled-coil region" evidence="9">
    <location>
        <begin position="59"/>
        <end position="86"/>
    </location>
</feature>
<keyword evidence="9" id="KW-0175">Coiled coil</keyword>
<dbReference type="SUPFAM" id="SSF48034">
    <property type="entry name" value="Guanido kinase N-terminal domain"/>
    <property type="match status" value="1"/>
</dbReference>
<reference evidence="12 13" key="1">
    <citation type="submission" date="2020-11" db="EMBL/GenBank/DDBJ databases">
        <authorList>
            <person name="Wallbank WR R."/>
            <person name="Pardo Diaz C."/>
            <person name="Kozak K."/>
            <person name="Martin S."/>
            <person name="Jiggins C."/>
            <person name="Moest M."/>
            <person name="Warren A I."/>
            <person name="Generalovic N T."/>
            <person name="Byers J.R.P. K."/>
            <person name="Montejo-Kovacevich G."/>
            <person name="Yen C E."/>
        </authorList>
    </citation>
    <scope>NUCLEOTIDE SEQUENCE [LARGE SCALE GENOMIC DNA]</scope>
</reference>
<sequence>MTSLEAKREQFRKYLERSGVIDALSKALIKLYEEANKPDDAVRFIRKHLCDTCPDDEAFDNMKADLIEANNTIIELERELNRVRGNIKRTPSEVLKILENGMQRLDKEESESPIRKYLPGAFEELKDLKSMFGTTMADIFNAGFENPHSEKLAVYVGDHDCYNIFATVLDPIIRDYHGIPEDEDFKQPETDFGDPTTLKNLDPDGKFIKTTKIRVSRNIEEYAFLPKMSEEDYATVMERTSQVLMCLEGEQDGTFYALEDIDSETKKELIKTHVAFDKVNKLLEAGGGYRFWPTGRGIYYNAPRTFAVWVNEEDHLQVISMSQTGSLPEIYRRLINAMPTIEKDLKFRRDDKYGYMTASPTNLGSTLRASVHINLPKLSADVDKLRETCKSLNLEVRLREEEIEPSLEIANKQKLGITEYEAVKIFQDGILELIAQESEK</sequence>
<feature type="binding site" evidence="8">
    <location>
        <begin position="368"/>
        <end position="372"/>
    </location>
    <ligand>
        <name>ATP</name>
        <dbReference type="ChEBI" id="CHEBI:30616"/>
    </ligand>
</feature>
<evidence type="ECO:0000256" key="6">
    <source>
        <dbReference type="ARBA" id="ARBA00022840"/>
    </source>
</evidence>
<dbReference type="GO" id="GO:0004111">
    <property type="term" value="F:creatine kinase activity"/>
    <property type="evidence" value="ECO:0007669"/>
    <property type="project" value="InterPro"/>
</dbReference>
<dbReference type="Gene3D" id="1.10.135.10">
    <property type="entry name" value="ATP:guanido phosphotransferase, N-terminal domain"/>
    <property type="match status" value="1"/>
</dbReference>
<dbReference type="Pfam" id="PF00217">
    <property type="entry name" value="ATP-gua_Ptrans"/>
    <property type="match status" value="1"/>
</dbReference>
<keyword evidence="13" id="KW-1185">Reference proteome</keyword>
<dbReference type="PANTHER" id="PTHR11547">
    <property type="entry name" value="ARGININE OR CREATINE KINASE"/>
    <property type="match status" value="1"/>
</dbReference>
<dbReference type="Pfam" id="PF02807">
    <property type="entry name" value="ATP-gua_PtransN"/>
    <property type="match status" value="1"/>
</dbReference>
<dbReference type="GO" id="GO:0004054">
    <property type="term" value="F:arginine kinase activity"/>
    <property type="evidence" value="ECO:0007669"/>
    <property type="project" value="UniProtKB-EC"/>
</dbReference>
<dbReference type="PROSITE" id="PS51509">
    <property type="entry name" value="PHOSPHAGEN_KINASE_N"/>
    <property type="match status" value="1"/>
</dbReference>
<protein>
    <recommendedName>
        <fullName evidence="2">arginine kinase</fullName>
        <ecNumber evidence="2">2.7.3.3</ecNumber>
    </recommendedName>
</protein>
<dbReference type="EC" id="2.7.3.3" evidence="2"/>
<evidence type="ECO:0000313" key="12">
    <source>
        <dbReference type="EMBL" id="CAD7093534.1"/>
    </source>
</evidence>
<organism evidence="12 13">
    <name type="scientific">Hermetia illucens</name>
    <name type="common">Black soldier fly</name>
    <dbReference type="NCBI Taxonomy" id="343691"/>
    <lineage>
        <taxon>Eukaryota</taxon>
        <taxon>Metazoa</taxon>
        <taxon>Ecdysozoa</taxon>
        <taxon>Arthropoda</taxon>
        <taxon>Hexapoda</taxon>
        <taxon>Insecta</taxon>
        <taxon>Pterygota</taxon>
        <taxon>Neoptera</taxon>
        <taxon>Endopterygota</taxon>
        <taxon>Diptera</taxon>
        <taxon>Brachycera</taxon>
        <taxon>Stratiomyomorpha</taxon>
        <taxon>Stratiomyidae</taxon>
        <taxon>Hermetiinae</taxon>
        <taxon>Hermetia</taxon>
    </lineage>
</organism>
<dbReference type="SUPFAM" id="SSF55931">
    <property type="entry name" value="Glutamine synthetase/guanido kinase"/>
    <property type="match status" value="1"/>
</dbReference>
<evidence type="ECO:0000256" key="2">
    <source>
        <dbReference type="ARBA" id="ARBA00012230"/>
    </source>
</evidence>
<feature type="binding site" evidence="8">
    <location>
        <begin position="210"/>
        <end position="214"/>
    </location>
    <ligand>
        <name>ATP</name>
        <dbReference type="ChEBI" id="CHEBI:30616"/>
    </ligand>
</feature>